<comment type="subcellular location">
    <subcellularLocation>
        <location evidence="1 6">Cell membrane</location>
        <topology evidence="1 6">Peripheral membrane protein</topology>
    </subcellularLocation>
    <subcellularLocation>
        <location evidence="6">Golgi apparatus membrane</location>
        <topology evidence="6">Peripheral membrane protein</topology>
    </subcellularLocation>
    <subcellularLocation>
        <location evidence="6">Membrane</location>
        <location evidence="6">Caveola</location>
        <topology evidence="6">Peripheral membrane protein</topology>
    </subcellularLocation>
</comment>
<evidence type="ECO:0000313" key="9">
    <source>
        <dbReference type="Proteomes" id="UP000683360"/>
    </source>
</evidence>
<comment type="caution">
    <text evidence="8">The sequence shown here is derived from an EMBL/GenBank/DDBJ whole genome shotgun (WGS) entry which is preliminary data.</text>
</comment>
<dbReference type="AlphaFoldDB" id="A0A8S3U294"/>
<dbReference type="PANTHER" id="PTHR10844:SF19">
    <property type="entry name" value="CAVEOLIN-2"/>
    <property type="match status" value="1"/>
</dbReference>
<comment type="function">
    <text evidence="6">May act as a scaffolding protein within caveolar membranes. Interacts directly with G-protein alpha subunits and can functionally regulate their activity.</text>
</comment>
<sequence>MTTQAGVQAPKENRDPNHINDHLQMKFDQVFGEPENNYSFGVVWECSETCYSCWHGLCYGLASCLCSVWIVIYWGFIFGCVAFDHIWIFTPFLKLFTMIMQICRPLKPCIDCCIKPCTGACAHFFILFAEPGTDIDRWNKPVIKTPVRRVRINRDSPVPVKRTPVPAPTAEDLFLGQKSQMARSVQRQMML</sequence>
<evidence type="ECO:0000256" key="2">
    <source>
        <dbReference type="ARBA" id="ARBA00010988"/>
    </source>
</evidence>
<dbReference type="PANTHER" id="PTHR10844">
    <property type="entry name" value="CAVEOLIN"/>
    <property type="match status" value="1"/>
</dbReference>
<keyword evidence="7" id="KW-1133">Transmembrane helix</keyword>
<dbReference type="GO" id="GO:0005901">
    <property type="term" value="C:caveola"/>
    <property type="evidence" value="ECO:0007669"/>
    <property type="project" value="UniProtKB-SubCell"/>
</dbReference>
<proteinExistence type="inferred from homology"/>
<evidence type="ECO:0000256" key="7">
    <source>
        <dbReference type="SAM" id="Phobius"/>
    </source>
</evidence>
<evidence type="ECO:0000313" key="8">
    <source>
        <dbReference type="EMBL" id="CAG2239490.1"/>
    </source>
</evidence>
<dbReference type="OrthoDB" id="5917823at2759"/>
<accession>A0A8S3U294</accession>
<evidence type="ECO:0000256" key="4">
    <source>
        <dbReference type="ARBA" id="ARBA00023034"/>
    </source>
</evidence>
<dbReference type="EMBL" id="CAJPWZ010002522">
    <property type="protein sequence ID" value="CAG2239490.1"/>
    <property type="molecule type" value="Genomic_DNA"/>
</dbReference>
<organism evidence="8 9">
    <name type="scientific">Mytilus edulis</name>
    <name type="common">Blue mussel</name>
    <dbReference type="NCBI Taxonomy" id="6550"/>
    <lineage>
        <taxon>Eukaryota</taxon>
        <taxon>Metazoa</taxon>
        <taxon>Spiralia</taxon>
        <taxon>Lophotrochozoa</taxon>
        <taxon>Mollusca</taxon>
        <taxon>Bivalvia</taxon>
        <taxon>Autobranchia</taxon>
        <taxon>Pteriomorphia</taxon>
        <taxon>Mytilida</taxon>
        <taxon>Mytiloidea</taxon>
        <taxon>Mytilidae</taxon>
        <taxon>Mytilinae</taxon>
        <taxon>Mytilus</taxon>
    </lineage>
</organism>
<gene>
    <name evidence="8" type="ORF">MEDL_51865</name>
</gene>
<keyword evidence="7" id="KW-0812">Transmembrane</keyword>
<keyword evidence="9" id="KW-1185">Reference proteome</keyword>
<protein>
    <recommendedName>
        <fullName evidence="6">Caveolin</fullName>
    </recommendedName>
</protein>
<dbReference type="Pfam" id="PF01146">
    <property type="entry name" value="Caveolin"/>
    <property type="match status" value="1"/>
</dbReference>
<evidence type="ECO:0000256" key="1">
    <source>
        <dbReference type="ARBA" id="ARBA00004202"/>
    </source>
</evidence>
<dbReference type="GO" id="GO:0070836">
    <property type="term" value="P:caveola assembly"/>
    <property type="evidence" value="ECO:0007669"/>
    <property type="project" value="InterPro"/>
</dbReference>
<evidence type="ECO:0000256" key="6">
    <source>
        <dbReference type="RuleBase" id="RU000680"/>
    </source>
</evidence>
<comment type="similarity">
    <text evidence="2 6">Belongs to the caveolin family.</text>
</comment>
<keyword evidence="3 6" id="KW-1003">Cell membrane</keyword>
<reference evidence="8" key="1">
    <citation type="submission" date="2021-03" db="EMBL/GenBank/DDBJ databases">
        <authorList>
            <person name="Bekaert M."/>
        </authorList>
    </citation>
    <scope>NUCLEOTIDE SEQUENCE</scope>
</reference>
<feature type="transmembrane region" description="Helical" evidence="7">
    <location>
        <begin position="68"/>
        <end position="90"/>
    </location>
</feature>
<keyword evidence="5 6" id="KW-0472">Membrane</keyword>
<dbReference type="InterPro" id="IPR001612">
    <property type="entry name" value="Caveolin"/>
</dbReference>
<name>A0A8S3U294_MYTED</name>
<evidence type="ECO:0000256" key="3">
    <source>
        <dbReference type="ARBA" id="ARBA00022475"/>
    </source>
</evidence>
<dbReference type="GO" id="GO:0000139">
    <property type="term" value="C:Golgi membrane"/>
    <property type="evidence" value="ECO:0007669"/>
    <property type="project" value="UniProtKB-SubCell"/>
</dbReference>
<keyword evidence="4 6" id="KW-0333">Golgi apparatus</keyword>
<evidence type="ECO:0000256" key="5">
    <source>
        <dbReference type="ARBA" id="ARBA00023136"/>
    </source>
</evidence>
<dbReference type="GO" id="GO:0060090">
    <property type="term" value="F:molecular adaptor activity"/>
    <property type="evidence" value="ECO:0007669"/>
    <property type="project" value="TreeGrafter"/>
</dbReference>
<dbReference type="Proteomes" id="UP000683360">
    <property type="component" value="Unassembled WGS sequence"/>
</dbReference>